<keyword evidence="2" id="KW-1185">Reference proteome</keyword>
<organism evidence="1 2">
    <name type="scientific">Phaeospirillum tilakii</name>
    <dbReference type="NCBI Taxonomy" id="741673"/>
    <lineage>
        <taxon>Bacteria</taxon>
        <taxon>Pseudomonadati</taxon>
        <taxon>Pseudomonadota</taxon>
        <taxon>Alphaproteobacteria</taxon>
        <taxon>Rhodospirillales</taxon>
        <taxon>Rhodospirillaceae</taxon>
        <taxon>Phaeospirillum</taxon>
    </lineage>
</organism>
<dbReference type="EMBL" id="JBHUIY010000031">
    <property type="protein sequence ID" value="MFD2234914.1"/>
    <property type="molecule type" value="Genomic_DNA"/>
</dbReference>
<evidence type="ECO:0000313" key="2">
    <source>
        <dbReference type="Proteomes" id="UP001597296"/>
    </source>
</evidence>
<comment type="caution">
    <text evidence="1">The sequence shown here is derived from an EMBL/GenBank/DDBJ whole genome shotgun (WGS) entry which is preliminary data.</text>
</comment>
<sequence length="183" mass="19640">MRFINQTLKGPAAAALIDLDPALAAIGQERFYDTVMDDSSLLEGCLRVFRQNPQRFRDLLVDGQGRPVNDERVPLRCGRSLQDIVAMIVRTHAKRHFRSALGGDPDDPTSRAGGLYQAISAYLLHEWQVPLVPHYAPLPVALLRDLGPGLLDLRDAAALQALLATGAGAPPPAAPAPAPAARA</sequence>
<name>A0ABW5CCA2_9PROT</name>
<evidence type="ECO:0000313" key="1">
    <source>
        <dbReference type="EMBL" id="MFD2234914.1"/>
    </source>
</evidence>
<feature type="non-terminal residue" evidence="1">
    <location>
        <position position="183"/>
    </location>
</feature>
<proteinExistence type="predicted"/>
<accession>A0ABW5CCA2</accession>
<reference evidence="2" key="1">
    <citation type="journal article" date="2019" name="Int. J. Syst. Evol. Microbiol.">
        <title>The Global Catalogue of Microorganisms (GCM) 10K type strain sequencing project: providing services to taxonomists for standard genome sequencing and annotation.</title>
        <authorList>
            <consortium name="The Broad Institute Genomics Platform"/>
            <consortium name="The Broad Institute Genome Sequencing Center for Infectious Disease"/>
            <person name="Wu L."/>
            <person name="Ma J."/>
        </authorList>
    </citation>
    <scope>NUCLEOTIDE SEQUENCE [LARGE SCALE GENOMIC DNA]</scope>
    <source>
        <strain evidence="2">KCTC 15012</strain>
    </source>
</reference>
<protein>
    <submittedName>
        <fullName evidence="1">Uncharacterized protein</fullName>
    </submittedName>
</protein>
<dbReference type="Proteomes" id="UP001597296">
    <property type="component" value="Unassembled WGS sequence"/>
</dbReference>
<gene>
    <name evidence="1" type="ORF">ACFSNB_13960</name>
</gene>